<protein>
    <recommendedName>
        <fullName evidence="3">DUF4245 domain-containing protein</fullName>
    </recommendedName>
</protein>
<evidence type="ECO:0008006" key="3">
    <source>
        <dbReference type="Google" id="ProtNLM"/>
    </source>
</evidence>
<dbReference type="Proteomes" id="UP000290624">
    <property type="component" value="Unassembled WGS sequence"/>
</dbReference>
<dbReference type="AlphaFoldDB" id="A0A4Q2EGX0"/>
<proteinExistence type="predicted"/>
<evidence type="ECO:0000313" key="2">
    <source>
        <dbReference type="Proteomes" id="UP000290624"/>
    </source>
</evidence>
<accession>A0A4Q2EGX0</accession>
<comment type="caution">
    <text evidence="1">The sequence shown here is derived from an EMBL/GenBank/DDBJ whole genome shotgun (WGS) entry which is preliminary data.</text>
</comment>
<organism evidence="1 2">
    <name type="scientific">Propioniciclava flava</name>
    <dbReference type="NCBI Taxonomy" id="2072026"/>
    <lineage>
        <taxon>Bacteria</taxon>
        <taxon>Bacillati</taxon>
        <taxon>Actinomycetota</taxon>
        <taxon>Actinomycetes</taxon>
        <taxon>Propionibacteriales</taxon>
        <taxon>Propionibacteriaceae</taxon>
        <taxon>Propioniciclava</taxon>
    </lineage>
</organism>
<reference evidence="1 2" key="1">
    <citation type="submission" date="2018-01" db="EMBL/GenBank/DDBJ databases">
        <title>Lactibacter flavus gen. nov., sp. nov., a novel bacterium of the family Propionibacteriaceae isolated from raw milk and dairy products.</title>
        <authorList>
            <person name="Wenning M."/>
            <person name="Breitenwieser F."/>
            <person name="Huptas C."/>
            <person name="von Neubeck M."/>
            <person name="Busse H.-J."/>
            <person name="Scherer S."/>
        </authorList>
    </citation>
    <scope>NUCLEOTIDE SEQUENCE [LARGE SCALE GENOMIC DNA]</scope>
    <source>
        <strain evidence="1 2">VG341</strain>
    </source>
</reference>
<dbReference type="EMBL" id="PPCV01000003">
    <property type="protein sequence ID" value="RXW32631.1"/>
    <property type="molecule type" value="Genomic_DNA"/>
</dbReference>
<name>A0A4Q2EGX0_9ACTN</name>
<keyword evidence="2" id="KW-1185">Reference proteome</keyword>
<sequence length="162" mass="17392">MIPLLTVALFLTGCTLTDPGWTKVDAGQLSLERPAGWRSIASADAAWPLAFTGDGMEMRIAPQFSEDPLAAAAYDRLDLPARVGLSGYAPSGAKTFEVPGADTAVRSDFTYTDAGTPRHGIWIIAGQYPFPRTSAVAITGERLDDTIVQRILSSLRYTKQNS</sequence>
<evidence type="ECO:0000313" key="1">
    <source>
        <dbReference type="EMBL" id="RXW32631.1"/>
    </source>
</evidence>
<gene>
    <name evidence="1" type="ORF">C1706_05605</name>
</gene>